<dbReference type="EMBL" id="JAVREO010000012">
    <property type="protein sequence ID" value="MDT0268592.1"/>
    <property type="molecule type" value="Genomic_DNA"/>
</dbReference>
<dbReference type="SUPFAM" id="SSF46785">
    <property type="entry name" value="Winged helix' DNA-binding domain"/>
    <property type="match status" value="1"/>
</dbReference>
<dbReference type="SUPFAM" id="SSF55781">
    <property type="entry name" value="GAF domain-like"/>
    <property type="match status" value="1"/>
</dbReference>
<proteinExistence type="predicted"/>
<comment type="caution">
    <text evidence="6">The sequence shown here is derived from an EMBL/GenBank/DDBJ whole genome shotgun (WGS) entry which is preliminary data.</text>
</comment>
<dbReference type="InterPro" id="IPR029016">
    <property type="entry name" value="GAF-like_dom_sf"/>
</dbReference>
<feature type="domain" description="IclR-ED" evidence="5">
    <location>
        <begin position="69"/>
        <end position="245"/>
    </location>
</feature>
<accession>A0ABU2JUE1</accession>
<organism evidence="6 7">
    <name type="scientific">Streptomyces chisholmiae</name>
    <dbReference type="NCBI Taxonomy" id="3075540"/>
    <lineage>
        <taxon>Bacteria</taxon>
        <taxon>Bacillati</taxon>
        <taxon>Actinomycetota</taxon>
        <taxon>Actinomycetes</taxon>
        <taxon>Kitasatosporales</taxon>
        <taxon>Streptomycetaceae</taxon>
        <taxon>Streptomyces</taxon>
    </lineage>
</organism>
<reference evidence="7" key="1">
    <citation type="submission" date="2023-07" db="EMBL/GenBank/DDBJ databases">
        <title>30 novel species of actinomycetes from the DSMZ collection.</title>
        <authorList>
            <person name="Nouioui I."/>
        </authorList>
    </citation>
    <scope>NUCLEOTIDE SEQUENCE [LARGE SCALE GENOMIC DNA]</scope>
    <source>
        <strain evidence="7">DSM 44915</strain>
    </source>
</reference>
<feature type="domain" description="HTH iclR-type" evidence="4">
    <location>
        <begin position="7"/>
        <end position="68"/>
    </location>
</feature>
<dbReference type="Gene3D" id="3.30.450.40">
    <property type="match status" value="1"/>
</dbReference>
<dbReference type="Pfam" id="PF01614">
    <property type="entry name" value="IclR_C"/>
    <property type="match status" value="1"/>
</dbReference>
<evidence type="ECO:0000259" key="4">
    <source>
        <dbReference type="PROSITE" id="PS51077"/>
    </source>
</evidence>
<dbReference type="PANTHER" id="PTHR30136">
    <property type="entry name" value="HELIX-TURN-HELIX TRANSCRIPTIONAL REGULATOR, ICLR FAMILY"/>
    <property type="match status" value="1"/>
</dbReference>
<evidence type="ECO:0000256" key="1">
    <source>
        <dbReference type="ARBA" id="ARBA00023015"/>
    </source>
</evidence>
<dbReference type="InterPro" id="IPR050707">
    <property type="entry name" value="HTH_MetabolicPath_Reg"/>
</dbReference>
<keyword evidence="1" id="KW-0805">Transcription regulation</keyword>
<dbReference type="PROSITE" id="PS51077">
    <property type="entry name" value="HTH_ICLR"/>
    <property type="match status" value="1"/>
</dbReference>
<dbReference type="Pfam" id="PF09339">
    <property type="entry name" value="HTH_IclR"/>
    <property type="match status" value="1"/>
</dbReference>
<evidence type="ECO:0000256" key="3">
    <source>
        <dbReference type="ARBA" id="ARBA00023163"/>
    </source>
</evidence>
<evidence type="ECO:0000313" key="7">
    <source>
        <dbReference type="Proteomes" id="UP001183410"/>
    </source>
</evidence>
<dbReference type="InterPro" id="IPR036390">
    <property type="entry name" value="WH_DNA-bd_sf"/>
</dbReference>
<protein>
    <submittedName>
        <fullName evidence="6">IclR family transcriptional regulator C-terminal domain-containing protein</fullName>
    </submittedName>
</protein>
<dbReference type="InterPro" id="IPR014757">
    <property type="entry name" value="Tscrpt_reg_IclR_C"/>
</dbReference>
<dbReference type="PROSITE" id="PS51078">
    <property type="entry name" value="ICLR_ED"/>
    <property type="match status" value="1"/>
</dbReference>
<evidence type="ECO:0000259" key="5">
    <source>
        <dbReference type="PROSITE" id="PS51078"/>
    </source>
</evidence>
<dbReference type="Proteomes" id="UP001183410">
    <property type="component" value="Unassembled WGS sequence"/>
</dbReference>
<evidence type="ECO:0000313" key="6">
    <source>
        <dbReference type="EMBL" id="MDT0268592.1"/>
    </source>
</evidence>
<gene>
    <name evidence="6" type="ORF">RM844_20100</name>
</gene>
<dbReference type="Gene3D" id="1.10.10.10">
    <property type="entry name" value="Winged helix-like DNA-binding domain superfamily/Winged helix DNA-binding domain"/>
    <property type="match status" value="1"/>
</dbReference>
<evidence type="ECO:0000256" key="2">
    <source>
        <dbReference type="ARBA" id="ARBA00023125"/>
    </source>
</evidence>
<dbReference type="PANTHER" id="PTHR30136:SF34">
    <property type="entry name" value="TRANSCRIPTIONAL REGULATOR"/>
    <property type="match status" value="1"/>
</dbReference>
<sequence length="245" mass="26090">MLPAQPNRSLMDGIACLQALVSSERPLGTRELARLLGLEPTRVNRLLRTLAAMHFAEQVEGRKYRPGTGIHVLAAQSLHGSGLIDRALRHLRGLHVFGHAVALGVLWRDQVSYLYHVGTQDPEAHMVQGTSWPAASSGIGIALLAHETEEHVREVYAPGDASLFQLSSPRPPLDGPDGLIATLERTREQGYALIGTEPGLSTLAVTIGQQPYAAVGISGALTDDEVPTLLTALTAAAKEIDGGQP</sequence>
<dbReference type="RefSeq" id="WP_311668683.1">
    <property type="nucleotide sequence ID" value="NZ_JAVREO010000012.1"/>
</dbReference>
<keyword evidence="3" id="KW-0804">Transcription</keyword>
<name>A0ABU2JUE1_9ACTN</name>
<keyword evidence="7" id="KW-1185">Reference proteome</keyword>
<dbReference type="InterPro" id="IPR036388">
    <property type="entry name" value="WH-like_DNA-bd_sf"/>
</dbReference>
<dbReference type="InterPro" id="IPR005471">
    <property type="entry name" value="Tscrpt_reg_IclR_N"/>
</dbReference>
<keyword evidence="2" id="KW-0238">DNA-binding</keyword>